<dbReference type="AlphaFoldDB" id="A0A0J7KQI1"/>
<keyword evidence="2" id="KW-1185">Reference proteome</keyword>
<reference evidence="1 2" key="1">
    <citation type="submission" date="2015-04" db="EMBL/GenBank/DDBJ databases">
        <title>Lasius niger genome sequencing.</title>
        <authorList>
            <person name="Konorov E.A."/>
            <person name="Nikitin M.A."/>
            <person name="Kirill M.V."/>
            <person name="Chang P."/>
        </authorList>
    </citation>
    <scope>NUCLEOTIDE SEQUENCE [LARGE SCALE GENOMIC DNA]</scope>
    <source>
        <tissue evidence="1">Whole</tissue>
    </source>
</reference>
<proteinExistence type="predicted"/>
<dbReference type="OrthoDB" id="7553041at2759"/>
<dbReference type="EMBL" id="LBMM01004339">
    <property type="protein sequence ID" value="KMQ92546.1"/>
    <property type="molecule type" value="Genomic_DNA"/>
</dbReference>
<evidence type="ECO:0000313" key="1">
    <source>
        <dbReference type="EMBL" id="KMQ92546.1"/>
    </source>
</evidence>
<gene>
    <name evidence="1" type="ORF">RF55_7448</name>
</gene>
<comment type="caution">
    <text evidence="1">The sequence shown here is derived from an EMBL/GenBank/DDBJ whole genome shotgun (WGS) entry which is preliminary data.</text>
</comment>
<sequence length="140" mass="16802">MQKNGGAEKHIVERLRRAMIAMKQTWSIGGRLFKDDYERRMKMFNALVESIALYGAEMWGWRNEERVDRVKKKYVKWILGLDRKTPNYILAEETKMRELRLEAMKRAIKYEETARKSRKKIVVECMKALDREERGSEENK</sequence>
<evidence type="ECO:0008006" key="3">
    <source>
        <dbReference type="Google" id="ProtNLM"/>
    </source>
</evidence>
<dbReference type="Proteomes" id="UP000036403">
    <property type="component" value="Unassembled WGS sequence"/>
</dbReference>
<dbReference type="PaxDb" id="67767-A0A0J7KQI1"/>
<protein>
    <recommendedName>
        <fullName evidence="3">Endonuclease-reverse transcriptase</fullName>
    </recommendedName>
</protein>
<accession>A0A0J7KQI1</accession>
<evidence type="ECO:0000313" key="2">
    <source>
        <dbReference type="Proteomes" id="UP000036403"/>
    </source>
</evidence>
<name>A0A0J7KQI1_LASNI</name>
<organism evidence="1 2">
    <name type="scientific">Lasius niger</name>
    <name type="common">Black garden ant</name>
    <dbReference type="NCBI Taxonomy" id="67767"/>
    <lineage>
        <taxon>Eukaryota</taxon>
        <taxon>Metazoa</taxon>
        <taxon>Ecdysozoa</taxon>
        <taxon>Arthropoda</taxon>
        <taxon>Hexapoda</taxon>
        <taxon>Insecta</taxon>
        <taxon>Pterygota</taxon>
        <taxon>Neoptera</taxon>
        <taxon>Endopterygota</taxon>
        <taxon>Hymenoptera</taxon>
        <taxon>Apocrita</taxon>
        <taxon>Aculeata</taxon>
        <taxon>Formicoidea</taxon>
        <taxon>Formicidae</taxon>
        <taxon>Formicinae</taxon>
        <taxon>Lasius</taxon>
        <taxon>Lasius</taxon>
    </lineage>
</organism>